<dbReference type="InterPro" id="IPR003594">
    <property type="entry name" value="HATPase_dom"/>
</dbReference>
<organism evidence="4 5">
    <name type="scientific">Salmonella enterica I</name>
    <dbReference type="NCBI Taxonomy" id="59201"/>
    <lineage>
        <taxon>Bacteria</taxon>
        <taxon>Pseudomonadati</taxon>
        <taxon>Pseudomonadota</taxon>
        <taxon>Gammaproteobacteria</taxon>
        <taxon>Enterobacterales</taxon>
        <taxon>Enterobacteriaceae</taxon>
        <taxon>Salmonella</taxon>
    </lineage>
</organism>
<dbReference type="SUPFAM" id="SSF55874">
    <property type="entry name" value="ATPase domain of HSP90 chaperone/DNA topoisomerase II/histidine kinase"/>
    <property type="match status" value="1"/>
</dbReference>
<evidence type="ECO:0000256" key="2">
    <source>
        <dbReference type="ARBA" id="ARBA00012438"/>
    </source>
</evidence>
<evidence type="ECO:0000259" key="3">
    <source>
        <dbReference type="Pfam" id="PF02518"/>
    </source>
</evidence>
<reference evidence="4 5" key="1">
    <citation type="submission" date="2018-06" db="EMBL/GenBank/DDBJ databases">
        <authorList>
            <consortium name="Pathogen Informatics"/>
            <person name="Doyle S."/>
        </authorList>
    </citation>
    <scope>NUCLEOTIDE SEQUENCE [LARGE SCALE GENOMIC DNA]</scope>
    <source>
        <strain evidence="4 5">NCTC8256</strain>
    </source>
</reference>
<dbReference type="Gene3D" id="3.30.565.10">
    <property type="entry name" value="Histidine kinase-like ATPase, C-terminal domain"/>
    <property type="match status" value="1"/>
</dbReference>
<gene>
    <name evidence="4" type="primary">cheA_3</name>
    <name evidence="4" type="ORF">NCTC8256_02694</name>
</gene>
<dbReference type="Pfam" id="PF02518">
    <property type="entry name" value="HATPase_c"/>
    <property type="match status" value="1"/>
</dbReference>
<dbReference type="PANTHER" id="PTHR43395:SF10">
    <property type="entry name" value="CHEMOTAXIS PROTEIN CHEA"/>
    <property type="match status" value="1"/>
</dbReference>
<dbReference type="EC" id="2.7.13.3" evidence="2"/>
<dbReference type="InterPro" id="IPR004358">
    <property type="entry name" value="Sig_transdc_His_kin-like_C"/>
</dbReference>
<dbReference type="PANTHER" id="PTHR43395">
    <property type="entry name" value="SENSOR HISTIDINE KINASE CHEA"/>
    <property type="match status" value="1"/>
</dbReference>
<dbReference type="InterPro" id="IPR051315">
    <property type="entry name" value="Bact_Chemotaxis_CheA"/>
</dbReference>
<dbReference type="AlphaFoldDB" id="A0A379VPD2"/>
<dbReference type="GO" id="GO:0004673">
    <property type="term" value="F:protein histidine kinase activity"/>
    <property type="evidence" value="ECO:0007669"/>
    <property type="project" value="UniProtKB-EC"/>
</dbReference>
<accession>A0A379VPD2</accession>
<proteinExistence type="predicted"/>
<evidence type="ECO:0000256" key="1">
    <source>
        <dbReference type="ARBA" id="ARBA00000085"/>
    </source>
</evidence>
<dbReference type="Proteomes" id="UP000254346">
    <property type="component" value="Unassembled WGS sequence"/>
</dbReference>
<dbReference type="PRINTS" id="PR00344">
    <property type="entry name" value="BCTRLSENSOR"/>
</dbReference>
<evidence type="ECO:0000313" key="4">
    <source>
        <dbReference type="EMBL" id="SUH08746.1"/>
    </source>
</evidence>
<name>A0A379VPD2_SALET</name>
<dbReference type="EMBL" id="UGXR01000001">
    <property type="protein sequence ID" value="SUH08746.1"/>
    <property type="molecule type" value="Genomic_DNA"/>
</dbReference>
<feature type="domain" description="Histidine kinase/HSP90-like ATPase" evidence="3">
    <location>
        <begin position="2"/>
        <end position="78"/>
    </location>
</feature>
<evidence type="ECO:0000313" key="5">
    <source>
        <dbReference type="Proteomes" id="UP000254346"/>
    </source>
</evidence>
<protein>
    <recommendedName>
        <fullName evidence="2">histidine kinase</fullName>
        <ecNumber evidence="2">2.7.13.3</ecNumber>
    </recommendedName>
</protein>
<sequence length="120" mass="12510">MTDDGAGLNRERILAKAMSQGMAVNENMTDDEVGMLIFAPGFSTAEQVTDVSGRGVGMDVVKRNIQEMGGHVEIQSNKAPHHDSYSAAADAGHPRWDVGSRGGGSFYPAVKCGDGVAATA</sequence>
<comment type="catalytic activity">
    <reaction evidence="1">
        <text>ATP + protein L-histidine = ADP + protein N-phospho-L-histidine.</text>
        <dbReference type="EC" id="2.7.13.3"/>
    </reaction>
</comment>
<dbReference type="InterPro" id="IPR036890">
    <property type="entry name" value="HATPase_C_sf"/>
</dbReference>
<keyword evidence="4" id="KW-0808">Transferase</keyword>